<dbReference type="PANTHER" id="PTHR31005:SF8">
    <property type="entry name" value="DUF4139 DOMAIN-CONTAINING PROTEIN"/>
    <property type="match status" value="1"/>
</dbReference>
<gene>
    <name evidence="5" type="ORF">BJY22_004691</name>
</gene>
<evidence type="ECO:0000313" key="6">
    <source>
        <dbReference type="Proteomes" id="UP000555407"/>
    </source>
</evidence>
<accession>A0A7X5VD09</accession>
<organism evidence="5 6">
    <name type="scientific">Kribbella shirazensis</name>
    <dbReference type="NCBI Taxonomy" id="1105143"/>
    <lineage>
        <taxon>Bacteria</taxon>
        <taxon>Bacillati</taxon>
        <taxon>Actinomycetota</taxon>
        <taxon>Actinomycetes</taxon>
        <taxon>Propionibacteriales</taxon>
        <taxon>Kribbellaceae</taxon>
        <taxon>Kribbella</taxon>
    </lineage>
</organism>
<dbReference type="InterPro" id="IPR037291">
    <property type="entry name" value="DUF4139"/>
</dbReference>
<dbReference type="RefSeq" id="WP_167210144.1">
    <property type="nucleotide sequence ID" value="NZ_JAASRO010000001.1"/>
</dbReference>
<evidence type="ECO:0000256" key="1">
    <source>
        <dbReference type="SAM" id="Coils"/>
    </source>
</evidence>
<dbReference type="InterPro" id="IPR011935">
    <property type="entry name" value="CHP02231"/>
</dbReference>
<dbReference type="InterPro" id="IPR025554">
    <property type="entry name" value="DUF4140"/>
</dbReference>
<dbReference type="Pfam" id="PF13600">
    <property type="entry name" value="DUF4140"/>
    <property type="match status" value="1"/>
</dbReference>
<dbReference type="NCBIfam" id="TIGR02231">
    <property type="entry name" value="mucoidy inhibitor MuiA family protein"/>
    <property type="match status" value="1"/>
</dbReference>
<sequence>MSELVVDAPIVAVTVYPDRARITRRGVVTVPGGDQVVYVEPLPLAMEDDSVRVSGRGPATVLGVDLMTRHHPQAPDETVAELERERLAVQDEVAALADADDVQAQLDMFLGQLAKRAGRSFARTLASGANRSDGAGGAGGAGGADGAQGAAGMELSGFTDSLADRLSAVRSTRRELTAQRRQAEERLAAVGRRLAALTERRRPDRRSAAVTLAVESEVEMEIELSYVVPAAGWTSSYDVRLQGDRLTLNWYGLIKQQTGEDWPECDLTLSTARPTVSAKVPELDPWYLNRARPPMPPAPAGVPLSRGAGPAFTEQLQSAPEFAAAEATVEQGVTAASYKPPRPVAVPADGAIHRATIAAIDLDAELDYITAPVRSTDVQLRATVVNSSAHTLPAGRAAVFHEADFVGSAALPLWAPGEDVELALGLDDRIRVERKLVRREASKATLGSTRRRQVEYETRIENHTPRSARITVLDQYPVAGDHEITVKQLTAEPEPAETTDLGVVTWKLDLEAGAESVITLAFRVDTAKSVVLTGWRE</sequence>
<feature type="compositionally biased region" description="Gly residues" evidence="2">
    <location>
        <begin position="134"/>
        <end position="146"/>
    </location>
</feature>
<dbReference type="Proteomes" id="UP000555407">
    <property type="component" value="Unassembled WGS sequence"/>
</dbReference>
<dbReference type="PANTHER" id="PTHR31005">
    <property type="entry name" value="DUF4139 DOMAIN-CONTAINING PROTEIN"/>
    <property type="match status" value="1"/>
</dbReference>
<reference evidence="5 6" key="1">
    <citation type="submission" date="2020-03" db="EMBL/GenBank/DDBJ databases">
        <title>Sequencing the genomes of 1000 actinobacteria strains.</title>
        <authorList>
            <person name="Klenk H.-P."/>
        </authorList>
    </citation>
    <scope>NUCLEOTIDE SEQUENCE [LARGE SCALE GENOMIC DNA]</scope>
    <source>
        <strain evidence="5 6">DSM 45490</strain>
    </source>
</reference>
<feature type="domain" description="DUF4139" evidence="3">
    <location>
        <begin position="222"/>
        <end position="525"/>
    </location>
</feature>
<feature type="coiled-coil region" evidence="1">
    <location>
        <begin position="166"/>
        <end position="200"/>
    </location>
</feature>
<evidence type="ECO:0000259" key="3">
    <source>
        <dbReference type="Pfam" id="PF13598"/>
    </source>
</evidence>
<dbReference type="AlphaFoldDB" id="A0A7X5VD09"/>
<dbReference type="Pfam" id="PF13598">
    <property type="entry name" value="DUF4139"/>
    <property type="match status" value="1"/>
</dbReference>
<evidence type="ECO:0000313" key="5">
    <source>
        <dbReference type="EMBL" id="NIK58974.1"/>
    </source>
</evidence>
<proteinExistence type="predicted"/>
<protein>
    <submittedName>
        <fullName evidence="5">Uncharacterized protein (TIGR02231 family)</fullName>
    </submittedName>
</protein>
<feature type="domain" description="DUF4140" evidence="4">
    <location>
        <begin position="13"/>
        <end position="103"/>
    </location>
</feature>
<name>A0A7X5VD09_9ACTN</name>
<feature type="region of interest" description="Disordered" evidence="2">
    <location>
        <begin position="128"/>
        <end position="148"/>
    </location>
</feature>
<evidence type="ECO:0000259" key="4">
    <source>
        <dbReference type="Pfam" id="PF13600"/>
    </source>
</evidence>
<keyword evidence="6" id="KW-1185">Reference proteome</keyword>
<dbReference type="EMBL" id="JAASRO010000001">
    <property type="protein sequence ID" value="NIK58974.1"/>
    <property type="molecule type" value="Genomic_DNA"/>
</dbReference>
<evidence type="ECO:0000256" key="2">
    <source>
        <dbReference type="SAM" id="MobiDB-lite"/>
    </source>
</evidence>
<keyword evidence="1" id="KW-0175">Coiled coil</keyword>
<comment type="caution">
    <text evidence="5">The sequence shown here is derived from an EMBL/GenBank/DDBJ whole genome shotgun (WGS) entry which is preliminary data.</text>
</comment>